<evidence type="ECO:0000313" key="13">
    <source>
        <dbReference type="Proteomes" id="UP000007266"/>
    </source>
</evidence>
<dbReference type="InParanoid" id="A0A139WNQ4"/>
<feature type="domain" description="Sushi" evidence="11">
    <location>
        <begin position="41"/>
        <end position="107"/>
    </location>
</feature>
<evidence type="ECO:0000256" key="7">
    <source>
        <dbReference type="RuleBase" id="RU363034"/>
    </source>
</evidence>
<dbReference type="PANTHER" id="PTHR24252">
    <property type="entry name" value="ACROSIN-RELATED"/>
    <property type="match status" value="1"/>
</dbReference>
<dbReference type="Gene3D" id="2.10.70.10">
    <property type="entry name" value="Complement Module, domain 1"/>
    <property type="match status" value="3"/>
</dbReference>
<dbReference type="PRINTS" id="PR00722">
    <property type="entry name" value="CHYMOTRYPSIN"/>
</dbReference>
<feature type="signal peptide" evidence="9">
    <location>
        <begin position="1"/>
        <end position="22"/>
    </location>
</feature>
<protein>
    <submittedName>
        <fullName evidence="12">Uncharacterized protein</fullName>
    </submittedName>
</protein>
<keyword evidence="13" id="KW-1185">Reference proteome</keyword>
<dbReference type="FunFam" id="2.40.10.10:FF:000068">
    <property type="entry name" value="transmembrane protease serine 2"/>
    <property type="match status" value="1"/>
</dbReference>
<dbReference type="InterPro" id="IPR001314">
    <property type="entry name" value="Peptidase_S1A"/>
</dbReference>
<dbReference type="PROSITE" id="PS50240">
    <property type="entry name" value="TRYPSIN_DOM"/>
    <property type="match status" value="3"/>
</dbReference>
<dbReference type="InterPro" id="IPR001254">
    <property type="entry name" value="Trypsin_dom"/>
</dbReference>
<dbReference type="PROSITE" id="PS00135">
    <property type="entry name" value="TRYPSIN_SER"/>
    <property type="match status" value="1"/>
</dbReference>
<keyword evidence="6" id="KW-0768">Sushi</keyword>
<evidence type="ECO:0000256" key="9">
    <source>
        <dbReference type="SAM" id="SignalP"/>
    </source>
</evidence>
<gene>
    <name evidence="12" type="primary">AUGUSTUS-3.0.2_31984</name>
    <name evidence="12" type="ORF">TcasGA2_TC031984</name>
</gene>
<feature type="region of interest" description="Disordered" evidence="8">
    <location>
        <begin position="398"/>
        <end position="422"/>
    </location>
</feature>
<organism evidence="12 13">
    <name type="scientific">Tribolium castaneum</name>
    <name type="common">Red flour beetle</name>
    <dbReference type="NCBI Taxonomy" id="7070"/>
    <lineage>
        <taxon>Eukaryota</taxon>
        <taxon>Metazoa</taxon>
        <taxon>Ecdysozoa</taxon>
        <taxon>Arthropoda</taxon>
        <taxon>Hexapoda</taxon>
        <taxon>Insecta</taxon>
        <taxon>Pterygota</taxon>
        <taxon>Neoptera</taxon>
        <taxon>Endopterygota</taxon>
        <taxon>Coleoptera</taxon>
        <taxon>Polyphaga</taxon>
        <taxon>Cucujiformia</taxon>
        <taxon>Tenebrionidae</taxon>
        <taxon>Tenebrionidae incertae sedis</taxon>
        <taxon>Tribolium</taxon>
    </lineage>
</organism>
<dbReference type="SMART" id="SM00032">
    <property type="entry name" value="CCP"/>
    <property type="match status" value="4"/>
</dbReference>
<feature type="region of interest" description="Disordered" evidence="8">
    <location>
        <begin position="822"/>
        <end position="842"/>
    </location>
</feature>
<accession>A0A139WNQ4</accession>
<dbReference type="Pfam" id="PF00089">
    <property type="entry name" value="Trypsin"/>
    <property type="match status" value="3"/>
</dbReference>
<dbReference type="SUPFAM" id="SSF50494">
    <property type="entry name" value="Trypsin-like serine proteases"/>
    <property type="match status" value="3"/>
</dbReference>
<dbReference type="FunFam" id="2.40.10.10:FF:000054">
    <property type="entry name" value="Complement C1r subcomponent"/>
    <property type="match status" value="2"/>
</dbReference>
<dbReference type="EMBL" id="KQ971311">
    <property type="protein sequence ID" value="KYB29441.1"/>
    <property type="molecule type" value="Genomic_DNA"/>
</dbReference>
<dbReference type="PANTHER" id="PTHR24252:SF7">
    <property type="entry name" value="HYALIN"/>
    <property type="match status" value="1"/>
</dbReference>
<evidence type="ECO:0000256" key="3">
    <source>
        <dbReference type="ARBA" id="ARBA00022729"/>
    </source>
</evidence>
<dbReference type="Proteomes" id="UP000007266">
    <property type="component" value="Linkage group 2"/>
</dbReference>
<dbReference type="SMART" id="SM00020">
    <property type="entry name" value="Tryp_SPc"/>
    <property type="match status" value="3"/>
</dbReference>
<feature type="domain" description="Peptidase S1" evidence="10">
    <location>
        <begin position="991"/>
        <end position="1246"/>
    </location>
</feature>
<feature type="domain" description="Sushi" evidence="11">
    <location>
        <begin position="844"/>
        <end position="909"/>
    </location>
</feature>
<dbReference type="AlphaFoldDB" id="A0A139WNQ4"/>
<keyword evidence="7" id="KW-0378">Hydrolase</keyword>
<feature type="domain" description="Sushi" evidence="11">
    <location>
        <begin position="422"/>
        <end position="488"/>
    </location>
</feature>
<keyword evidence="2" id="KW-0964">Secreted</keyword>
<feature type="chain" id="PRO_5007300340" evidence="9">
    <location>
        <begin position="23"/>
        <end position="1248"/>
    </location>
</feature>
<evidence type="ECO:0000256" key="1">
    <source>
        <dbReference type="ARBA" id="ARBA00004613"/>
    </source>
</evidence>
<evidence type="ECO:0000256" key="6">
    <source>
        <dbReference type="PROSITE-ProRule" id="PRU00302"/>
    </source>
</evidence>
<dbReference type="CDD" id="cd00190">
    <property type="entry name" value="Tryp_SPc"/>
    <property type="match status" value="3"/>
</dbReference>
<evidence type="ECO:0000313" key="12">
    <source>
        <dbReference type="EMBL" id="KYB29441.1"/>
    </source>
</evidence>
<evidence type="ECO:0000259" key="10">
    <source>
        <dbReference type="PROSITE" id="PS50240"/>
    </source>
</evidence>
<dbReference type="Gene3D" id="2.40.10.10">
    <property type="entry name" value="Trypsin-like serine proteases"/>
    <property type="match status" value="3"/>
</dbReference>
<feature type="compositionally biased region" description="Low complexity" evidence="8">
    <location>
        <begin position="400"/>
        <end position="422"/>
    </location>
</feature>
<dbReference type="GO" id="GO:0005615">
    <property type="term" value="C:extracellular space"/>
    <property type="evidence" value="ECO:0000318"/>
    <property type="project" value="GO_Central"/>
</dbReference>
<dbReference type="eggNOG" id="KOG3627">
    <property type="taxonomic scope" value="Eukaryota"/>
</dbReference>
<dbReference type="InterPro" id="IPR035976">
    <property type="entry name" value="Sushi/SCR/CCP_sf"/>
</dbReference>
<keyword evidence="5" id="KW-0325">Glycoprotein</keyword>
<reference evidence="12 13" key="1">
    <citation type="journal article" date="2008" name="Nature">
        <title>The genome of the model beetle and pest Tribolium castaneum.</title>
        <authorList>
            <consortium name="Tribolium Genome Sequencing Consortium"/>
            <person name="Richards S."/>
            <person name="Gibbs R.A."/>
            <person name="Weinstock G.M."/>
            <person name="Brown S.J."/>
            <person name="Denell R."/>
            <person name="Beeman R.W."/>
            <person name="Gibbs R."/>
            <person name="Beeman R.W."/>
            <person name="Brown S.J."/>
            <person name="Bucher G."/>
            <person name="Friedrich M."/>
            <person name="Grimmelikhuijzen C.J."/>
            <person name="Klingler M."/>
            <person name="Lorenzen M."/>
            <person name="Richards S."/>
            <person name="Roth S."/>
            <person name="Schroder R."/>
            <person name="Tautz D."/>
            <person name="Zdobnov E.M."/>
            <person name="Muzny D."/>
            <person name="Gibbs R.A."/>
            <person name="Weinstock G.M."/>
            <person name="Attaway T."/>
            <person name="Bell S."/>
            <person name="Buhay C.J."/>
            <person name="Chandrabose M.N."/>
            <person name="Chavez D."/>
            <person name="Clerk-Blankenburg K.P."/>
            <person name="Cree A."/>
            <person name="Dao M."/>
            <person name="Davis C."/>
            <person name="Chacko J."/>
            <person name="Dinh H."/>
            <person name="Dugan-Rocha S."/>
            <person name="Fowler G."/>
            <person name="Garner T.T."/>
            <person name="Garnes J."/>
            <person name="Gnirke A."/>
            <person name="Hawes A."/>
            <person name="Hernandez J."/>
            <person name="Hines S."/>
            <person name="Holder M."/>
            <person name="Hume J."/>
            <person name="Jhangiani S.N."/>
            <person name="Joshi V."/>
            <person name="Khan Z.M."/>
            <person name="Jackson L."/>
            <person name="Kovar C."/>
            <person name="Kowis A."/>
            <person name="Lee S."/>
            <person name="Lewis L.R."/>
            <person name="Margolis J."/>
            <person name="Morgan M."/>
            <person name="Nazareth L.V."/>
            <person name="Nguyen N."/>
            <person name="Okwuonu G."/>
            <person name="Parker D."/>
            <person name="Richards S."/>
            <person name="Ruiz S.J."/>
            <person name="Santibanez J."/>
            <person name="Savard J."/>
            <person name="Scherer S.E."/>
            <person name="Schneider B."/>
            <person name="Sodergren E."/>
            <person name="Tautz D."/>
            <person name="Vattahil S."/>
            <person name="Villasana D."/>
            <person name="White C.S."/>
            <person name="Wright R."/>
            <person name="Park Y."/>
            <person name="Beeman R.W."/>
            <person name="Lord J."/>
            <person name="Oppert B."/>
            <person name="Lorenzen M."/>
            <person name="Brown S."/>
            <person name="Wang L."/>
            <person name="Savard J."/>
            <person name="Tautz D."/>
            <person name="Richards S."/>
            <person name="Weinstock G."/>
            <person name="Gibbs R.A."/>
            <person name="Liu Y."/>
            <person name="Worley K."/>
            <person name="Weinstock G."/>
            <person name="Elsik C.G."/>
            <person name="Reese J.T."/>
            <person name="Elhaik E."/>
            <person name="Landan G."/>
            <person name="Graur D."/>
            <person name="Arensburger P."/>
            <person name="Atkinson P."/>
            <person name="Beeman R.W."/>
            <person name="Beidler J."/>
            <person name="Brown S.J."/>
            <person name="Demuth J.P."/>
            <person name="Drury D.W."/>
            <person name="Du Y.Z."/>
            <person name="Fujiwara H."/>
            <person name="Lorenzen M."/>
            <person name="Maselli V."/>
            <person name="Osanai M."/>
            <person name="Park Y."/>
            <person name="Robertson H.M."/>
            <person name="Tu Z."/>
            <person name="Wang J.J."/>
            <person name="Wang S."/>
            <person name="Richards S."/>
            <person name="Song H."/>
            <person name="Zhang L."/>
            <person name="Sodergren E."/>
            <person name="Werner D."/>
            <person name="Stanke M."/>
            <person name="Morgenstern B."/>
            <person name="Solovyev V."/>
            <person name="Kosarev P."/>
            <person name="Brown G."/>
            <person name="Chen H.C."/>
            <person name="Ermolaeva O."/>
            <person name="Hlavina W."/>
            <person name="Kapustin Y."/>
            <person name="Kiryutin B."/>
            <person name="Kitts P."/>
            <person name="Maglott D."/>
            <person name="Pruitt K."/>
            <person name="Sapojnikov V."/>
            <person name="Souvorov A."/>
            <person name="Mackey A.J."/>
            <person name="Waterhouse R.M."/>
            <person name="Wyder S."/>
            <person name="Zdobnov E.M."/>
            <person name="Zdobnov E.M."/>
            <person name="Wyder S."/>
            <person name="Kriventseva E.V."/>
            <person name="Kadowaki T."/>
            <person name="Bork P."/>
            <person name="Aranda M."/>
            <person name="Bao R."/>
            <person name="Beermann A."/>
            <person name="Berns N."/>
            <person name="Bolognesi R."/>
            <person name="Bonneton F."/>
            <person name="Bopp D."/>
            <person name="Brown S.J."/>
            <person name="Bucher G."/>
            <person name="Butts T."/>
            <person name="Chaumot A."/>
            <person name="Denell R.E."/>
            <person name="Ferrier D.E."/>
            <person name="Friedrich M."/>
            <person name="Gordon C.M."/>
            <person name="Jindra M."/>
            <person name="Klingler M."/>
            <person name="Lan Q."/>
            <person name="Lattorff H.M."/>
            <person name="Laudet V."/>
            <person name="von Levetsow C."/>
            <person name="Liu Z."/>
            <person name="Lutz R."/>
            <person name="Lynch J.A."/>
            <person name="da Fonseca R.N."/>
            <person name="Posnien N."/>
            <person name="Reuter R."/>
            <person name="Roth S."/>
            <person name="Savard J."/>
            <person name="Schinko J.B."/>
            <person name="Schmitt C."/>
            <person name="Schoppmeier M."/>
            <person name="Schroder R."/>
            <person name="Shippy T.D."/>
            <person name="Simonnet F."/>
            <person name="Marques-Souza H."/>
            <person name="Tautz D."/>
            <person name="Tomoyasu Y."/>
            <person name="Trauner J."/>
            <person name="Van der Zee M."/>
            <person name="Vervoort M."/>
            <person name="Wittkopp N."/>
            <person name="Wimmer E.A."/>
            <person name="Yang X."/>
            <person name="Jones A.K."/>
            <person name="Sattelle D.B."/>
            <person name="Ebert P.R."/>
            <person name="Nelson D."/>
            <person name="Scott J.G."/>
            <person name="Beeman R.W."/>
            <person name="Muthukrishnan S."/>
            <person name="Kramer K.J."/>
            <person name="Arakane Y."/>
            <person name="Beeman R.W."/>
            <person name="Zhu Q."/>
            <person name="Hogenkamp D."/>
            <person name="Dixit R."/>
            <person name="Oppert B."/>
            <person name="Jiang H."/>
            <person name="Zou Z."/>
            <person name="Marshall J."/>
            <person name="Elpidina E."/>
            <person name="Vinokurov K."/>
            <person name="Oppert C."/>
            <person name="Zou Z."/>
            <person name="Evans J."/>
            <person name="Lu Z."/>
            <person name="Zhao P."/>
            <person name="Sumathipala N."/>
            <person name="Altincicek B."/>
            <person name="Vilcinskas A."/>
            <person name="Williams M."/>
            <person name="Hultmark D."/>
            <person name="Hetru C."/>
            <person name="Jiang H."/>
            <person name="Grimmelikhuijzen C.J."/>
            <person name="Hauser F."/>
            <person name="Cazzamali G."/>
            <person name="Williamson M."/>
            <person name="Park Y."/>
            <person name="Li B."/>
            <person name="Tanaka Y."/>
            <person name="Predel R."/>
            <person name="Neupert S."/>
            <person name="Schachtner J."/>
            <person name="Verleyen P."/>
            <person name="Raible F."/>
            <person name="Bork P."/>
            <person name="Friedrich M."/>
            <person name="Walden K.K."/>
            <person name="Robertson H.M."/>
            <person name="Angeli S."/>
            <person name="Foret S."/>
            <person name="Bucher G."/>
            <person name="Schuetz S."/>
            <person name="Maleszka R."/>
            <person name="Wimmer E.A."/>
            <person name="Beeman R.W."/>
            <person name="Lorenzen M."/>
            <person name="Tomoyasu Y."/>
            <person name="Miller S.C."/>
            <person name="Grossmann D."/>
            <person name="Bucher G."/>
        </authorList>
    </citation>
    <scope>NUCLEOTIDE SEQUENCE [LARGE SCALE GENOMIC DNA]</scope>
    <source>
        <strain evidence="12 13">Georgia GA2</strain>
    </source>
</reference>
<keyword evidence="4" id="KW-1015">Disulfide bond</keyword>
<dbReference type="InterPro" id="IPR043504">
    <property type="entry name" value="Peptidase_S1_PA_chymotrypsin"/>
</dbReference>
<dbReference type="SUPFAM" id="SSF57535">
    <property type="entry name" value="Complement control module/SCR domain"/>
    <property type="match status" value="3"/>
</dbReference>
<dbReference type="InterPro" id="IPR009003">
    <property type="entry name" value="Peptidase_S1_PA"/>
</dbReference>
<dbReference type="InterPro" id="IPR033116">
    <property type="entry name" value="TRYPSIN_SER"/>
</dbReference>
<name>A0A139WNQ4_TRICA</name>
<dbReference type="PROSITE" id="PS50923">
    <property type="entry name" value="SUSHI"/>
    <property type="match status" value="3"/>
</dbReference>
<comment type="caution">
    <text evidence="6">Lacks conserved residue(s) required for the propagation of feature annotation.</text>
</comment>
<keyword evidence="3 9" id="KW-0732">Signal</keyword>
<evidence type="ECO:0000256" key="8">
    <source>
        <dbReference type="SAM" id="MobiDB-lite"/>
    </source>
</evidence>
<dbReference type="PROSITE" id="PS00134">
    <property type="entry name" value="TRYPSIN_HIS"/>
    <property type="match status" value="2"/>
</dbReference>
<dbReference type="GO" id="GO:0006508">
    <property type="term" value="P:proteolysis"/>
    <property type="evidence" value="ECO:0007669"/>
    <property type="project" value="UniProtKB-KW"/>
</dbReference>
<dbReference type="InterPro" id="IPR018114">
    <property type="entry name" value="TRYPSIN_HIS"/>
</dbReference>
<evidence type="ECO:0000259" key="11">
    <source>
        <dbReference type="PROSITE" id="PS50923"/>
    </source>
</evidence>
<dbReference type="GO" id="GO:0004252">
    <property type="term" value="F:serine-type endopeptidase activity"/>
    <property type="evidence" value="ECO:0007669"/>
    <property type="project" value="InterPro"/>
</dbReference>
<sequence length="1248" mass="137855">MLCVTFVLELVCLFTSVKYTIASFTILEYSNSTLHRHRRQNGCVLPQHPTNGQWSIYKSNARFSPGESIPSGSILQVKCDQTYKLDGDATIVCINEKWTSEVGVCLKCGQKSTRNNPTLIVNGTNAIRGDYPWQVALYNKTSKVLLCGGSLLNQRVILTAAHCITDDTGKLLNKETYTVAVGKYYRKYDHSEDVNKAQFSEIHEMFTTRKYKGHIQNFFGDIAIIVTKKIFFLSDRVQPVCIDWGFKYQRKLLNPNVSKYGYVSGWGYTAEYKNPSEVLKELKVPIITNDQCDTDLPEDYQKFMTDDKICAGFLNARTSVCSGDSGGALVTEYKGRYYAVGIVSLSPQAPTEEGGCDSQQYTLFTSVYYYINELIFEKEARYRPSHSEIASCEEDSKCQPEPVTTTTTTTTTPKPVTEPTTPNCVLPEHPASGQWSIYGVQTKFTPGQFVSPATVLEVTCQKDYKLNGNNLLICHNGKWSPEIGKCSKTCPPVQSTPSTVITCTYKNNETDCSSPPDGTVAKYTCAPFYESTETTKNPVRVCKNGSWDLSKPECVPICGKKYVRAQSLIVNGRKAKGGEHPWQVAIYRNNKFICGGALISENLILTAAHCVRYENREANVDEFTVGVGKNSIRLDDTSDVHAQFSGLQDIIVPKQFNGLYTNLLADIALLVSKKNFTISFSVQPVCLDWANSINLTHNSKGYISGWGYTAEGTKPADDLQELEVSIVSNQDCSQLLTEELKPFLTFDKICAGDPTHNASACNGDAGGPLVVKHNGRFYINGIVSSAEADHTSGRCRSDQYGLFIKVSEYQSFILETMAKYNPRSSTPEITSPKPPPPPPEKPENYCILPNYPDFGRWALFASGSHSPGMSVVAGTILQVTCQNRYKLDGDSIILCDKGQWSSEIGKCLRTCPSILTTNKLQATCVFKGKESENCTEPIEGTQVKYQCAPYYEDKNLAQYPVGNCKDGTWDRATPNCVPICGVKSVQPQQLIIGGNVVKKGDYPWVVAIYHGPQKDFICSGTLISEKIILTAALCVTNSGGKVRDKSDFAVAVGKYYQEFTDSREKISNVQFSDLEAIHVPDYYRGLDQNYYGDIAVLVAKKSFTFTQTVQPVCVDFAANYDNKNLTGFVTGWGFTKENGGVSDELKELKVSLVSVADCRKELPSEFQKYLLTDKICAGYRNKGLSVCKGDSGGGLVVKSSTTGRYNLAGIVTVAPNSPSGGCNSQQYALYTTISHHYEKFLSGKINNR</sequence>
<keyword evidence="7" id="KW-0720">Serine protease</keyword>
<dbReference type="InterPro" id="IPR000436">
    <property type="entry name" value="Sushi_SCR_CCP_dom"/>
</dbReference>
<dbReference type="GO" id="GO:0045087">
    <property type="term" value="P:innate immune response"/>
    <property type="evidence" value="ECO:0000318"/>
    <property type="project" value="GO_Central"/>
</dbReference>
<evidence type="ECO:0000256" key="5">
    <source>
        <dbReference type="ARBA" id="ARBA00023180"/>
    </source>
</evidence>
<evidence type="ECO:0000256" key="2">
    <source>
        <dbReference type="ARBA" id="ARBA00022525"/>
    </source>
</evidence>
<reference evidence="12 13" key="2">
    <citation type="journal article" date="2010" name="Nucleic Acids Res.">
        <title>BeetleBase in 2010: revisions to provide comprehensive genomic information for Tribolium castaneum.</title>
        <authorList>
            <person name="Kim H.S."/>
            <person name="Murphy T."/>
            <person name="Xia J."/>
            <person name="Caragea D."/>
            <person name="Park Y."/>
            <person name="Beeman R.W."/>
            <person name="Lorenzen M.D."/>
            <person name="Butcher S."/>
            <person name="Manak J.R."/>
            <person name="Brown S.J."/>
        </authorList>
    </citation>
    <scope>GENOME REANNOTATION</scope>
    <source>
        <strain evidence="12 13">Georgia GA2</strain>
    </source>
</reference>
<keyword evidence="7" id="KW-0645">Protease</keyword>
<comment type="subcellular location">
    <subcellularLocation>
        <location evidence="1">Secreted</location>
    </subcellularLocation>
</comment>
<dbReference type="OMA" id="IQCGRER"/>
<dbReference type="CDD" id="cd00033">
    <property type="entry name" value="CCP"/>
    <property type="match status" value="3"/>
</dbReference>
<feature type="domain" description="Peptidase S1" evidence="10">
    <location>
        <begin position="569"/>
        <end position="818"/>
    </location>
</feature>
<dbReference type="Pfam" id="PF00084">
    <property type="entry name" value="Sushi"/>
    <property type="match status" value="4"/>
</dbReference>
<feature type="domain" description="Peptidase S1" evidence="10">
    <location>
        <begin position="120"/>
        <end position="372"/>
    </location>
</feature>
<proteinExistence type="predicted"/>
<evidence type="ECO:0000256" key="4">
    <source>
        <dbReference type="ARBA" id="ARBA00023157"/>
    </source>
</evidence>